<dbReference type="InterPro" id="IPR029058">
    <property type="entry name" value="AB_hydrolase_fold"/>
</dbReference>
<keyword evidence="3" id="KW-1185">Reference proteome</keyword>
<sequence>MIEHRASLLANHGFVTLGLAYFGFDDLPKDYLNLDLEYFEEAVNFLRRHPKVKGPGVGAIGISKGGDLVLSMTTFLPHVVAAVSIGGCNANTLGKLHYKDITLPGLGINLERAKFSESKLIDVSEVANNPMEEENKDCIIPIEKAEGHFLFVVGEDDKNWRTPLYAQQAIKKLKENGKENYELITYPEAGHLLEPSYFPFCYASFHRLVGQPVVWGGKMKPHALAQIDLWPRMQAFLRKHLEHQSKL</sequence>
<dbReference type="Pfam" id="PF08840">
    <property type="entry name" value="BAAT_C"/>
    <property type="match status" value="1"/>
</dbReference>
<evidence type="ECO:0000259" key="1">
    <source>
        <dbReference type="Pfam" id="PF08840"/>
    </source>
</evidence>
<gene>
    <name evidence="2" type="ORF">chiPu_0010820</name>
</gene>
<dbReference type="PANTHER" id="PTHR10824:SF17">
    <property type="entry name" value="ACYL-COENZYME A THIOESTERASE 6"/>
    <property type="match status" value="1"/>
</dbReference>
<accession>A0A401SPM8</accession>
<feature type="domain" description="BAAT/Acyl-CoA thioester hydrolase C-terminal" evidence="1">
    <location>
        <begin position="35"/>
        <end position="242"/>
    </location>
</feature>
<dbReference type="STRING" id="137246.A0A401SPM8"/>
<protein>
    <recommendedName>
        <fullName evidence="1">BAAT/Acyl-CoA thioester hydrolase C-terminal domain-containing protein</fullName>
    </recommendedName>
</protein>
<reference evidence="2 3" key="1">
    <citation type="journal article" date="2018" name="Nat. Ecol. Evol.">
        <title>Shark genomes provide insights into elasmobranch evolution and the origin of vertebrates.</title>
        <authorList>
            <person name="Hara Y"/>
            <person name="Yamaguchi K"/>
            <person name="Onimaru K"/>
            <person name="Kadota M"/>
            <person name="Koyanagi M"/>
            <person name="Keeley SD"/>
            <person name="Tatsumi K"/>
            <person name="Tanaka K"/>
            <person name="Motone F"/>
            <person name="Kageyama Y"/>
            <person name="Nozu R"/>
            <person name="Adachi N"/>
            <person name="Nishimura O"/>
            <person name="Nakagawa R"/>
            <person name="Tanegashima C"/>
            <person name="Kiyatake I"/>
            <person name="Matsumoto R"/>
            <person name="Murakumo K"/>
            <person name="Nishida K"/>
            <person name="Terakita A"/>
            <person name="Kuratani S"/>
            <person name="Sato K"/>
            <person name="Hyodo S Kuraku.S."/>
        </authorList>
    </citation>
    <scope>NUCLEOTIDE SEQUENCE [LARGE SCALE GENOMIC DNA]</scope>
</reference>
<dbReference type="InterPro" id="IPR014940">
    <property type="entry name" value="BAAT_C"/>
</dbReference>
<dbReference type="FunFam" id="3.40.50.1820:FF:000024">
    <property type="entry name" value="acyl-coenzyme A thioesterase 4"/>
    <property type="match status" value="1"/>
</dbReference>
<dbReference type="GO" id="GO:0047617">
    <property type="term" value="F:fatty acyl-CoA hydrolase activity"/>
    <property type="evidence" value="ECO:0007669"/>
    <property type="project" value="TreeGrafter"/>
</dbReference>
<dbReference type="EMBL" id="BEZZ01000429">
    <property type="protein sequence ID" value="GCC32359.1"/>
    <property type="molecule type" value="Genomic_DNA"/>
</dbReference>
<dbReference type="AlphaFoldDB" id="A0A401SPM8"/>
<evidence type="ECO:0000313" key="3">
    <source>
        <dbReference type="Proteomes" id="UP000287033"/>
    </source>
</evidence>
<dbReference type="Proteomes" id="UP000287033">
    <property type="component" value="Unassembled WGS sequence"/>
</dbReference>
<dbReference type="GO" id="GO:0006637">
    <property type="term" value="P:acyl-CoA metabolic process"/>
    <property type="evidence" value="ECO:0007669"/>
    <property type="project" value="TreeGrafter"/>
</dbReference>
<evidence type="ECO:0000313" key="2">
    <source>
        <dbReference type="EMBL" id="GCC32359.1"/>
    </source>
</evidence>
<proteinExistence type="predicted"/>
<dbReference type="Gene3D" id="3.40.50.1820">
    <property type="entry name" value="alpha/beta hydrolase"/>
    <property type="match status" value="1"/>
</dbReference>
<dbReference type="SUPFAM" id="SSF53474">
    <property type="entry name" value="alpha/beta-Hydrolases"/>
    <property type="match status" value="1"/>
</dbReference>
<name>A0A401SPM8_CHIPU</name>
<organism evidence="2 3">
    <name type="scientific">Chiloscyllium punctatum</name>
    <name type="common">Brownbanded bambooshark</name>
    <name type="synonym">Hemiscyllium punctatum</name>
    <dbReference type="NCBI Taxonomy" id="137246"/>
    <lineage>
        <taxon>Eukaryota</taxon>
        <taxon>Metazoa</taxon>
        <taxon>Chordata</taxon>
        <taxon>Craniata</taxon>
        <taxon>Vertebrata</taxon>
        <taxon>Chondrichthyes</taxon>
        <taxon>Elasmobranchii</taxon>
        <taxon>Galeomorphii</taxon>
        <taxon>Galeoidea</taxon>
        <taxon>Orectolobiformes</taxon>
        <taxon>Hemiscylliidae</taxon>
        <taxon>Chiloscyllium</taxon>
    </lineage>
</organism>
<dbReference type="PANTHER" id="PTHR10824">
    <property type="entry name" value="ACYL-COENZYME A THIOESTERASE-RELATED"/>
    <property type="match status" value="1"/>
</dbReference>
<dbReference type="OrthoDB" id="6347013at2759"/>
<dbReference type="GO" id="GO:0006631">
    <property type="term" value="P:fatty acid metabolic process"/>
    <property type="evidence" value="ECO:0007669"/>
    <property type="project" value="TreeGrafter"/>
</dbReference>
<comment type="caution">
    <text evidence="2">The sequence shown here is derived from an EMBL/GenBank/DDBJ whole genome shotgun (WGS) entry which is preliminary data.</text>
</comment>
<dbReference type="OMA" id="VDAWEQI"/>